<evidence type="ECO:0000256" key="1">
    <source>
        <dbReference type="SAM" id="Phobius"/>
    </source>
</evidence>
<sequence length="299" mass="35676">MQDKLTYDELSNKVYNAFIRHVRNEADYYVDAVRRQDFIDKQYRNNPKERYHRNSTLRVNFVGQRSNYLINSLRKKTIPDLRAVHLENLLLNFPKFALFVNNNLPETVDELHIDGSKIRLEKKHYRYFLLLAQTVKQSLTLKNFILTIQELEYLLKEFDHLESIYFYNCSIIESDRPLSFQGDFRNLKNLHMEDIGLKRLDIQTIIDSLIQKNLLGQIKYLNLFHYGFEPVLLKLNQKISSHGFKGNFKTESLLTKLWKFIKRVISFLPVLGRYILAIVAHPIFVFIHFFWRRRGQGGD</sequence>
<dbReference type="Proteomes" id="UP001295684">
    <property type="component" value="Unassembled WGS sequence"/>
</dbReference>
<name>A0AAD1XJZ8_EUPCR</name>
<comment type="caution">
    <text evidence="2">The sequence shown here is derived from an EMBL/GenBank/DDBJ whole genome shotgun (WGS) entry which is preliminary data.</text>
</comment>
<organism evidence="2 3">
    <name type="scientific">Euplotes crassus</name>
    <dbReference type="NCBI Taxonomy" id="5936"/>
    <lineage>
        <taxon>Eukaryota</taxon>
        <taxon>Sar</taxon>
        <taxon>Alveolata</taxon>
        <taxon>Ciliophora</taxon>
        <taxon>Intramacronucleata</taxon>
        <taxon>Spirotrichea</taxon>
        <taxon>Hypotrichia</taxon>
        <taxon>Euplotida</taxon>
        <taxon>Euplotidae</taxon>
        <taxon>Moneuplotes</taxon>
    </lineage>
</organism>
<keyword evidence="1" id="KW-1133">Transmembrane helix</keyword>
<reference evidence="2" key="1">
    <citation type="submission" date="2023-07" db="EMBL/GenBank/DDBJ databases">
        <authorList>
            <consortium name="AG Swart"/>
            <person name="Singh M."/>
            <person name="Singh A."/>
            <person name="Seah K."/>
            <person name="Emmerich C."/>
        </authorList>
    </citation>
    <scope>NUCLEOTIDE SEQUENCE</scope>
    <source>
        <strain evidence="2">DP1</strain>
    </source>
</reference>
<accession>A0AAD1XJZ8</accession>
<dbReference type="AlphaFoldDB" id="A0AAD1XJZ8"/>
<proteinExistence type="predicted"/>
<keyword evidence="3" id="KW-1185">Reference proteome</keyword>
<keyword evidence="1" id="KW-0812">Transmembrane</keyword>
<evidence type="ECO:0000313" key="3">
    <source>
        <dbReference type="Proteomes" id="UP001295684"/>
    </source>
</evidence>
<evidence type="ECO:0000313" key="2">
    <source>
        <dbReference type="EMBL" id="CAI2374072.1"/>
    </source>
</evidence>
<protein>
    <submittedName>
        <fullName evidence="2">Uncharacterized protein</fullName>
    </submittedName>
</protein>
<feature type="transmembrane region" description="Helical" evidence="1">
    <location>
        <begin position="271"/>
        <end position="291"/>
    </location>
</feature>
<dbReference type="EMBL" id="CAMPGE010015450">
    <property type="protein sequence ID" value="CAI2374072.1"/>
    <property type="molecule type" value="Genomic_DNA"/>
</dbReference>
<keyword evidence="1" id="KW-0472">Membrane</keyword>
<gene>
    <name evidence="2" type="ORF">ECRASSUSDP1_LOCUS15423</name>
</gene>